<dbReference type="PANTHER" id="PTHR22773">
    <property type="entry name" value="NADH DEHYDROGENASE"/>
    <property type="match status" value="1"/>
</dbReference>
<accession>A0A2S8IS09</accession>
<dbReference type="GO" id="GO:0012505">
    <property type="term" value="C:endomembrane system"/>
    <property type="evidence" value="ECO:0007669"/>
    <property type="project" value="UniProtKB-SubCell"/>
</dbReference>
<feature type="transmembrane region" description="Helical" evidence="5">
    <location>
        <begin position="298"/>
        <end position="319"/>
    </location>
</feature>
<sequence>MSTSDFVLAQSTTLRAPDIEYGQLAPMLIVFGVAVAGVLVEAFLPRRGRYSSHLVLALGGLTAAFVAVVMLAGTRDSTVAGAVAVDGPTLFLQGTILLISIPAILLIAERSVDSGVRVVTAEVTAASGAEPEGGTDAFTPQAFAVPGSVAEREATKNAPGHTEVFPLTLFAVGGMLLFPASNDLLTMFVALEVLSLPLYLLCGLARRRRLLSQEAALKYFLLGAFSSAFFLFGVALLYGYAGTVELPRIADALARGTDDKTLALIGTALLSVGLLFKIGAVPFHSWIPDVYQGAPTPITAFMAAATKVAAVGAMLRIFYVALPDLRADWRPVMWGVAILTMVVGAVMAVTQNDVKRMLAYSSVAHAGFILTGLIAANRAGLSSTMFYLLAYGFSTLGAFAVVTLVRDSRGEATDLSRWAGLGRRSPLVGGVFALFLLAFAGIPLTSGFVSKFAVFQAAIEGGAVPLVLVGVVSSAIAAFFYVRVIVLMFFSEPQSDAPTIVVPSMFTAAAIAVGVVMTVVLGILPQGALDLADQAAVFFR</sequence>
<evidence type="ECO:0000256" key="2">
    <source>
        <dbReference type="ARBA" id="ARBA00022692"/>
    </source>
</evidence>
<dbReference type="HAMAP" id="MF_00445">
    <property type="entry name" value="NDH1_NuoN_1"/>
    <property type="match status" value="1"/>
</dbReference>
<comment type="subcellular location">
    <subcellularLocation>
        <location evidence="5">Cell membrane</location>
        <topology evidence="5">Multi-pass membrane protein</topology>
    </subcellularLocation>
    <subcellularLocation>
        <location evidence="1">Endomembrane system</location>
        <topology evidence="1">Multi-pass membrane protein</topology>
    </subcellularLocation>
    <subcellularLocation>
        <location evidence="6">Membrane</location>
        <topology evidence="6">Multi-pass membrane protein</topology>
    </subcellularLocation>
</comment>
<keyword evidence="3 5" id="KW-1133">Transmembrane helix</keyword>
<organism evidence="8 9">
    <name type="scientific">Rhodococcus opacus</name>
    <name type="common">Nocardia opaca</name>
    <dbReference type="NCBI Taxonomy" id="37919"/>
    <lineage>
        <taxon>Bacteria</taxon>
        <taxon>Bacillati</taxon>
        <taxon>Actinomycetota</taxon>
        <taxon>Actinomycetes</taxon>
        <taxon>Mycobacteriales</taxon>
        <taxon>Nocardiaceae</taxon>
        <taxon>Rhodococcus</taxon>
    </lineage>
</organism>
<dbReference type="Proteomes" id="UP000239290">
    <property type="component" value="Unassembled WGS sequence"/>
</dbReference>
<feature type="transmembrane region" description="Helical" evidence="5">
    <location>
        <begin position="51"/>
        <end position="70"/>
    </location>
</feature>
<keyword evidence="5" id="KW-1003">Cell membrane</keyword>
<feature type="transmembrane region" description="Helical" evidence="5">
    <location>
        <begin position="385"/>
        <end position="405"/>
    </location>
</feature>
<feature type="transmembrane region" description="Helical" evidence="5">
    <location>
        <begin position="357"/>
        <end position="379"/>
    </location>
</feature>
<proteinExistence type="inferred from homology"/>
<keyword evidence="4 5" id="KW-0472">Membrane</keyword>
<dbReference type="RefSeq" id="WP_105421359.1">
    <property type="nucleotide sequence ID" value="NZ_PUIO01000056.1"/>
</dbReference>
<name>A0A2S8IS09_RHOOP</name>
<evidence type="ECO:0000256" key="6">
    <source>
        <dbReference type="RuleBase" id="RU000320"/>
    </source>
</evidence>
<protein>
    <recommendedName>
        <fullName evidence="5">NADH-quinone oxidoreductase subunit N</fullName>
        <ecNumber evidence="5">7.1.1.-</ecNumber>
    </recommendedName>
    <alternativeName>
        <fullName evidence="5">NADH dehydrogenase I subunit N</fullName>
    </alternativeName>
    <alternativeName>
        <fullName evidence="5">NDH-1 subunit N</fullName>
    </alternativeName>
</protein>
<dbReference type="InterPro" id="IPR010096">
    <property type="entry name" value="NADH-Q_OxRdtase_suN/2"/>
</dbReference>
<gene>
    <name evidence="5" type="primary">nuoN</name>
    <name evidence="8" type="ORF">C5613_34185</name>
</gene>
<feature type="transmembrane region" description="Helical" evidence="5">
    <location>
        <begin position="24"/>
        <end position="44"/>
    </location>
</feature>
<feature type="transmembrane region" description="Helical" evidence="5">
    <location>
        <begin position="426"/>
        <end position="446"/>
    </location>
</feature>
<dbReference type="GO" id="GO:0005886">
    <property type="term" value="C:plasma membrane"/>
    <property type="evidence" value="ECO:0007669"/>
    <property type="project" value="UniProtKB-SubCell"/>
</dbReference>
<evidence type="ECO:0000313" key="9">
    <source>
        <dbReference type="Proteomes" id="UP000239290"/>
    </source>
</evidence>
<comment type="subunit">
    <text evidence="5">NDH-1 is composed of 14 different subunits. Subunits NuoA, H, J, K, L, M, N constitute the membrane sector of the complex.</text>
</comment>
<dbReference type="GO" id="GO:0008137">
    <property type="term" value="F:NADH dehydrogenase (ubiquinone) activity"/>
    <property type="evidence" value="ECO:0007669"/>
    <property type="project" value="InterPro"/>
</dbReference>
<feature type="transmembrane region" description="Helical" evidence="5">
    <location>
        <begin position="217"/>
        <end position="241"/>
    </location>
</feature>
<dbReference type="EC" id="7.1.1.-" evidence="5"/>
<feature type="domain" description="NADH:quinone oxidoreductase/Mrp antiporter transmembrane" evidence="7">
    <location>
        <begin position="181"/>
        <end position="476"/>
    </location>
</feature>
<feature type="transmembrane region" description="Helical" evidence="5">
    <location>
        <begin position="187"/>
        <end position="205"/>
    </location>
</feature>
<comment type="catalytic activity">
    <reaction evidence="5">
        <text>a quinone + NADH + 5 H(+)(in) = a quinol + NAD(+) + 4 H(+)(out)</text>
        <dbReference type="Rhea" id="RHEA:57888"/>
        <dbReference type="ChEBI" id="CHEBI:15378"/>
        <dbReference type="ChEBI" id="CHEBI:24646"/>
        <dbReference type="ChEBI" id="CHEBI:57540"/>
        <dbReference type="ChEBI" id="CHEBI:57945"/>
        <dbReference type="ChEBI" id="CHEBI:132124"/>
    </reaction>
</comment>
<keyword evidence="2 5" id="KW-0812">Transmembrane</keyword>
<keyword evidence="5" id="KW-0520">NAD</keyword>
<dbReference type="GO" id="GO:0042773">
    <property type="term" value="P:ATP synthesis coupled electron transport"/>
    <property type="evidence" value="ECO:0007669"/>
    <property type="project" value="InterPro"/>
</dbReference>
<evidence type="ECO:0000256" key="3">
    <source>
        <dbReference type="ARBA" id="ARBA00022989"/>
    </source>
</evidence>
<evidence type="ECO:0000256" key="1">
    <source>
        <dbReference type="ARBA" id="ARBA00004127"/>
    </source>
</evidence>
<comment type="similarity">
    <text evidence="5">Belongs to the complex I subunit 2 family.</text>
</comment>
<dbReference type="GO" id="GO:0048038">
    <property type="term" value="F:quinone binding"/>
    <property type="evidence" value="ECO:0007669"/>
    <property type="project" value="UniProtKB-KW"/>
</dbReference>
<dbReference type="Pfam" id="PF00361">
    <property type="entry name" value="Proton_antipo_M"/>
    <property type="match status" value="1"/>
</dbReference>
<feature type="transmembrane region" description="Helical" evidence="5">
    <location>
        <begin position="466"/>
        <end position="490"/>
    </location>
</feature>
<keyword evidence="5" id="KW-0874">Quinone</keyword>
<dbReference type="EMBL" id="PUIO01000056">
    <property type="protein sequence ID" value="PQP17533.1"/>
    <property type="molecule type" value="Genomic_DNA"/>
</dbReference>
<reference evidence="9" key="1">
    <citation type="submission" date="2018-02" db="EMBL/GenBank/DDBJ databases">
        <title>Draft genome sequencing of Rhodococcus opacus KU647198.</title>
        <authorList>
            <person name="Zheng B.-X."/>
        </authorList>
    </citation>
    <scope>NUCLEOTIDE SEQUENCE [LARGE SCALE GENOMIC DNA]</scope>
    <source>
        <strain evidence="9">04-OD7</strain>
    </source>
</reference>
<feature type="transmembrane region" description="Helical" evidence="5">
    <location>
        <begin position="502"/>
        <end position="524"/>
    </location>
</feature>
<dbReference type="GO" id="GO:0050136">
    <property type="term" value="F:NADH dehydrogenase (quinone) (non-electrogenic) activity"/>
    <property type="evidence" value="ECO:0007669"/>
    <property type="project" value="UniProtKB-UniRule"/>
</dbReference>
<keyword evidence="5" id="KW-0813">Transport</keyword>
<dbReference type="AlphaFoldDB" id="A0A2S8IS09"/>
<comment type="caution">
    <text evidence="8">The sequence shown here is derived from an EMBL/GenBank/DDBJ whole genome shotgun (WGS) entry which is preliminary data.</text>
</comment>
<dbReference type="NCBIfam" id="TIGR01770">
    <property type="entry name" value="NDH_I_N"/>
    <property type="match status" value="1"/>
</dbReference>
<evidence type="ECO:0000256" key="5">
    <source>
        <dbReference type="HAMAP-Rule" id="MF_00445"/>
    </source>
</evidence>
<feature type="transmembrane region" description="Helical" evidence="5">
    <location>
        <begin position="261"/>
        <end position="286"/>
    </location>
</feature>
<feature type="transmembrane region" description="Helical" evidence="5">
    <location>
        <begin position="331"/>
        <end position="350"/>
    </location>
</feature>
<evidence type="ECO:0000256" key="4">
    <source>
        <dbReference type="ARBA" id="ARBA00023136"/>
    </source>
</evidence>
<feature type="transmembrane region" description="Helical" evidence="5">
    <location>
        <begin position="164"/>
        <end position="181"/>
    </location>
</feature>
<evidence type="ECO:0000259" key="7">
    <source>
        <dbReference type="Pfam" id="PF00361"/>
    </source>
</evidence>
<keyword evidence="5" id="KW-1278">Translocase</keyword>
<feature type="transmembrane region" description="Helical" evidence="5">
    <location>
        <begin position="90"/>
        <end position="108"/>
    </location>
</feature>
<evidence type="ECO:0000313" key="8">
    <source>
        <dbReference type="EMBL" id="PQP17533.1"/>
    </source>
</evidence>
<comment type="function">
    <text evidence="5">NDH-1 shuttles electrons from NADH, via FMN and iron-sulfur (Fe-S) centers, to quinones in the respiratory chain. The immediate electron acceptor for the enzyme in this species is believed to be a menaquinone. Couples the redox reaction to proton translocation (for every two electrons transferred, four hydrogen ions are translocated across the cytoplasmic membrane), and thus conserves the redox energy in a proton gradient.</text>
</comment>
<dbReference type="InterPro" id="IPR001750">
    <property type="entry name" value="ND/Mrp_TM"/>
</dbReference>
<dbReference type="NCBIfam" id="NF004441">
    <property type="entry name" value="PRK05777.1-4"/>
    <property type="match status" value="1"/>
</dbReference>